<keyword evidence="20" id="KW-1185">Reference proteome</keyword>
<evidence type="ECO:0000256" key="5">
    <source>
        <dbReference type="ARBA" id="ARBA00022737"/>
    </source>
</evidence>
<dbReference type="InterPro" id="IPR020635">
    <property type="entry name" value="Tyr_kinase_cat_dom"/>
</dbReference>
<name>A0ABM3UY31_MUSDO</name>
<proteinExistence type="inferred from homology"/>
<keyword evidence="8 15" id="KW-0067">ATP-binding</keyword>
<feature type="domain" description="Fibronectin type-III" evidence="19">
    <location>
        <begin position="1306"/>
        <end position="1412"/>
    </location>
</feature>
<dbReference type="PROSITE" id="PS00109">
    <property type="entry name" value="PROTEIN_KINASE_TYR"/>
    <property type="match status" value="1"/>
</dbReference>
<dbReference type="Proteomes" id="UP001652621">
    <property type="component" value="Unplaced"/>
</dbReference>
<evidence type="ECO:0000256" key="12">
    <source>
        <dbReference type="ARBA" id="ARBA00023170"/>
    </source>
</evidence>
<dbReference type="SMART" id="SM00220">
    <property type="entry name" value="S_TKc"/>
    <property type="match status" value="1"/>
</dbReference>
<dbReference type="InterPro" id="IPR011009">
    <property type="entry name" value="Kinase-like_dom_sf"/>
</dbReference>
<comment type="subcellular location">
    <subcellularLocation>
        <location evidence="1">Membrane</location>
        <topology evidence="1">Single-pass membrane protein</topology>
    </subcellularLocation>
</comment>
<dbReference type="InterPro" id="IPR017441">
    <property type="entry name" value="Protein_kinase_ATP_BS"/>
</dbReference>
<evidence type="ECO:0000256" key="11">
    <source>
        <dbReference type="ARBA" id="ARBA00023137"/>
    </source>
</evidence>
<dbReference type="InterPro" id="IPR001245">
    <property type="entry name" value="Ser-Thr/Tyr_kinase_cat_dom"/>
</dbReference>
<keyword evidence="3" id="KW-0808">Transferase</keyword>
<evidence type="ECO:0000256" key="8">
    <source>
        <dbReference type="ARBA" id="ARBA00022840"/>
    </source>
</evidence>
<evidence type="ECO:0000256" key="2">
    <source>
        <dbReference type="ARBA" id="ARBA00022553"/>
    </source>
</evidence>
<keyword evidence="10 17" id="KW-0472">Membrane</keyword>
<dbReference type="InterPro" id="IPR003961">
    <property type="entry name" value="FN3_dom"/>
</dbReference>
<evidence type="ECO:0000256" key="9">
    <source>
        <dbReference type="ARBA" id="ARBA00022989"/>
    </source>
</evidence>
<evidence type="ECO:0000313" key="21">
    <source>
        <dbReference type="RefSeq" id="XP_058978429.1"/>
    </source>
</evidence>
<evidence type="ECO:0000256" key="10">
    <source>
        <dbReference type="ARBA" id="ARBA00023136"/>
    </source>
</evidence>
<dbReference type="Pfam" id="PF07714">
    <property type="entry name" value="PK_Tyr_Ser-Thr"/>
    <property type="match status" value="1"/>
</dbReference>
<keyword evidence="2 16" id="KW-0597">Phosphoprotein</keyword>
<evidence type="ECO:0000256" key="16">
    <source>
        <dbReference type="RuleBase" id="RU000312"/>
    </source>
</evidence>
<evidence type="ECO:0000259" key="18">
    <source>
        <dbReference type="PROSITE" id="PS50011"/>
    </source>
</evidence>
<evidence type="ECO:0000259" key="19">
    <source>
        <dbReference type="PROSITE" id="PS50853"/>
    </source>
</evidence>
<protein>
    <recommendedName>
        <fullName evidence="16">Tyrosine-protein kinase receptor</fullName>
        <ecNumber evidence="16">2.7.10.1</ecNumber>
    </recommendedName>
</protein>
<dbReference type="Gene3D" id="1.10.510.10">
    <property type="entry name" value="Transferase(Phosphotransferase) domain 1"/>
    <property type="match status" value="1"/>
</dbReference>
<evidence type="ECO:0000256" key="15">
    <source>
        <dbReference type="PROSITE-ProRule" id="PRU10141"/>
    </source>
</evidence>
<feature type="domain" description="Fibronectin type-III" evidence="19">
    <location>
        <begin position="448"/>
        <end position="546"/>
    </location>
</feature>
<dbReference type="Gene3D" id="2.60.40.10">
    <property type="entry name" value="Immunoglobulins"/>
    <property type="match status" value="4"/>
</dbReference>
<dbReference type="PRINTS" id="PR00109">
    <property type="entry name" value="TYRKINASE"/>
</dbReference>
<evidence type="ECO:0000313" key="20">
    <source>
        <dbReference type="Proteomes" id="UP001652621"/>
    </source>
</evidence>
<dbReference type="PROSITE" id="PS50011">
    <property type="entry name" value="PROTEIN_KINASE_DOM"/>
    <property type="match status" value="1"/>
</dbReference>
<dbReference type="PANTHER" id="PTHR24416">
    <property type="entry name" value="TYROSINE-PROTEIN KINASE RECEPTOR"/>
    <property type="match status" value="1"/>
</dbReference>
<keyword evidence="7" id="KW-0418">Kinase</keyword>
<dbReference type="EC" id="2.7.10.1" evidence="16"/>
<keyword evidence="4 16" id="KW-0812">Transmembrane</keyword>
<reference evidence="21" key="1">
    <citation type="submission" date="2025-08" db="UniProtKB">
        <authorList>
            <consortium name="RefSeq"/>
        </authorList>
    </citation>
    <scope>IDENTIFICATION</scope>
    <source>
        <strain evidence="21">Aabys</strain>
        <tissue evidence="21">Whole body</tissue>
    </source>
</reference>
<dbReference type="InterPro" id="IPR013783">
    <property type="entry name" value="Ig-like_fold"/>
</dbReference>
<feature type="transmembrane region" description="Helical" evidence="17">
    <location>
        <begin position="2150"/>
        <end position="2171"/>
    </location>
</feature>
<dbReference type="SUPFAM" id="SSF56112">
    <property type="entry name" value="Protein kinase-like (PK-like)"/>
    <property type="match status" value="1"/>
</dbReference>
<evidence type="ECO:0000256" key="3">
    <source>
        <dbReference type="ARBA" id="ARBA00022679"/>
    </source>
</evidence>
<feature type="domain" description="Fibronectin type-III" evidence="19">
    <location>
        <begin position="819"/>
        <end position="929"/>
    </location>
</feature>
<comment type="catalytic activity">
    <reaction evidence="14 16">
        <text>L-tyrosyl-[protein] + ATP = O-phospho-L-tyrosyl-[protein] + ADP + H(+)</text>
        <dbReference type="Rhea" id="RHEA:10596"/>
        <dbReference type="Rhea" id="RHEA-COMP:10136"/>
        <dbReference type="Rhea" id="RHEA-COMP:20101"/>
        <dbReference type="ChEBI" id="CHEBI:15378"/>
        <dbReference type="ChEBI" id="CHEBI:30616"/>
        <dbReference type="ChEBI" id="CHEBI:46858"/>
        <dbReference type="ChEBI" id="CHEBI:61978"/>
        <dbReference type="ChEBI" id="CHEBI:456216"/>
        <dbReference type="EC" id="2.7.10.1"/>
    </reaction>
</comment>
<keyword evidence="6 15" id="KW-0547">Nucleotide-binding</keyword>
<dbReference type="RefSeq" id="XP_058978429.1">
    <property type="nucleotide sequence ID" value="XM_059122446.1"/>
</dbReference>
<organism evidence="20 21">
    <name type="scientific">Musca domestica</name>
    <name type="common">House fly</name>
    <dbReference type="NCBI Taxonomy" id="7370"/>
    <lineage>
        <taxon>Eukaryota</taxon>
        <taxon>Metazoa</taxon>
        <taxon>Ecdysozoa</taxon>
        <taxon>Arthropoda</taxon>
        <taxon>Hexapoda</taxon>
        <taxon>Insecta</taxon>
        <taxon>Pterygota</taxon>
        <taxon>Neoptera</taxon>
        <taxon>Endopterygota</taxon>
        <taxon>Diptera</taxon>
        <taxon>Brachycera</taxon>
        <taxon>Muscomorpha</taxon>
        <taxon>Muscoidea</taxon>
        <taxon>Muscidae</taxon>
        <taxon>Musca</taxon>
    </lineage>
</organism>
<sequence length="2641" mass="300662">MSMAFRHVKMSIQKMSNYKSTIKLSVSAASGKPSKYGGEAAAATMPLFMKIILIHLLILLQCLLCATTTATTAATQSLNHTLDKDNLQPELAVAAKTTGLSSTTPITPTTIIKALAVANDSSNDNNNNNNDDTSNVNTAMQSGNAVTAAGDNDGNAHNDIAAAAAADNDLSPINQLFTHLTNATLLHDASAHEYDASTVRLLGNVTHSCLQTCIEEETRFVNEFGVKCSMGDNRTECYRQRCFKGCELWWNALKEFEPCQEACSSTQFYPFDLPCISACEQSQRHYWHLQRLRSQPVVTSVRPQLLHDTDVLNTLTLKWPISAELLPVQYFASRPFNIQYQYVLEPPPNWAPSSAEPSTAFVNDTTGINGHGQDDYSQQDVEIAKQWWNLADYNCNENFECDIMDGLVPYMTYRFRFEIPFGQNLDDVLYTPASEVFTTPPMGAPISAPVIKQAIALSKSHLAIFWTQGKHTNGPLKNYKLEVAGGSDDEENGISDEMLLPPNATYIILSNSEHEDYTIRLAMINEEGEGPYAETQLKKPIASHASSTKFNLNTLLVSSEHGIVLKSLDPLIETKTLFKTSEAIADFDVNHHTRQLFVLDSRGQLFSFYIENPLNYSEIIFKPKNVNFVARKISVDWLNLRLYMAGEISPSHWQLIVTDLQGSIIEILAENIATPIKSIQVDPLNGWIFATTTEDQLLRINLSNGLLTPLPSHLRITAFTNDYEHFMLKTFDDEERSVYELSYDGLYSKKLSDRIPYKFEGSILGFYYLDDICLMAANGTHFLMQDNESKKLDLLALDELAEKVVPLFAGREAKLLQPVPRPLKSPGNLQAVLSDTKAKISWSPPQKLEEFQTPASWHSWEYELEIMDVSSNSAFNIRGIKSRYFEVERLQANNLYKIKVRAMFVALSGRLSSDSSEWSEELMTRTWPMANHRLLWASQRGLFESNELAEAVELRRGVTQAEGIQSFVQVNSSLYYVTISDGRRELKCLNLMNPEVMCGFRAENVFSMDYDWRGGRLYWSDVKRNCILRSDLKGKNMELLPIFEARQIKVDSLRGYLYYSSDSRLVRRYLNGALPAEELEYYQINGNGEVIKGFTLDSMANQLYWLVQHQEEPLRLFRSDVDLPKTEEYLELPADVGAVEESLQYVREIEGFLLLRSDRNTAVMLRKEFPGHVAEIQTPFQGERLNFVNLRKDFMGFMDYRIVPDAVDREAIRITEGFWDDFNIKWPAPGNSEHLSLIYRVLVASVGDNSTARDVLSFEVAQPLVRITELKISSHMINVSITPESWWSKGPTSWSLLRTPSADPKQPKNLRVFVEQLQEPLQDEANITALLRWEAADNLSNEKEAFYKVFCWHKDELFSVKDIEDMGRDTHEMRFYNLHQDATYMFQVQAFSLSRSKGGEKSALLTYHINPEFQARPKLMFSTPEYIGELDMDLGSSKVWLYTSSEVEHMAVMPGEQRLIWVNDNVELMTYQPGSSALKLARMRAEVLSLAVDWIQRQVYWAELSGDIERPVDVYVLDLTQYEGKVMLGQRLFSLSNGRLLRDLQVLPYSQLMLWLEYDLETKEGSLQARSLKNLGEVKLKNLPLAPLQSLFEGSWSADMETVNLVDVKGKLYSYEIERQILVTTKIPIMSGDSGTDFERDAGYIYCLSNHTLRAYNRRKHNLEYSMNFEDIKVIKAFNYQRYPPRECLLPAESHKEGEKEEERGEAEREEELLKTRLVKAVGQRYVLLQPPQHNFLGQCELPIPGLKYHLHLEQEGNLRQHFELSGNFSQLNVTDLRPYTNYTLTLEAYSYYQQKLGLNGTTYPPFTVLTLPGTPSQPRNFSLEVISPTEVLATWQEPEELNAPQVRYALSFMEDGAARGYRVDLEELEYTLRNLKPLSKYFIWISVYAGDEMNSTEKVAVNTYAEPQDLLLVEAQPFNLTLFWNSSIDYSSVILECLPHSQDPEVTAFSVDISQLDGNITITNLEPKTKYEFYFKLVYPRSSHPYIWPVEQAGHFLYETLGTAPGRPGRPMLELISGEIFKINWEPARPHGAQGLHYSLEGLQARNSKRSRREAIAAASYDSSNLNHTSSISVISQLPWAEELQPIEDKWIVVCNTTELSCIIRELHTLRLLMFRVRAHSKEYGWGPYSEDSERVLEPYVSPQKRNSLVLAIMAPVVIVATCVIILFVIRKVHKRRLKAKQLLAKSRPSIWSNVSSMQQQFDRNRAFSMTSNATMYTGGPLSDADIALLPHVNWSQISLLNFLGSGAFGEVYEGLLKHEDNETPEKVAIKTLRKGASEFAELLQEAQLMSNFKHENIVRLIGVCCDTESISIIMEHMEGGDLLSYLRESRPNSTKPVASLQLLDLMSMCIDVATGMAYLEDMHFVHRDLACRNCLVSSRIPSRRVVKIGDFGLARDIYKSDYYRKEGEALVPVRWMAPESLVDGVFTTQSDVWAFGVLCWEILTLGQQPYAVRNNFEVLTFVKEGGRLEQPDNCPDKLFTLMSECWLSDPEERPSFRKIFNTLLSVKTDVRRVSLGYNIDDSDYAMYANQHGIVFSSFLGTPLNKVNEERREEEEESSESTYECKQNLKNEEETKLNANGRCGEPMEKIDMKVHFESGSHMVKTSDCDSLNDEAHLIDAKLYRMQENPDYYINEGVSRL</sequence>
<dbReference type="SMART" id="SM00219">
    <property type="entry name" value="TyrKc"/>
    <property type="match status" value="1"/>
</dbReference>
<dbReference type="PROSITE" id="PS50853">
    <property type="entry name" value="FN3"/>
    <property type="match status" value="4"/>
</dbReference>
<feature type="binding site" evidence="15">
    <location>
        <position position="2272"/>
    </location>
    <ligand>
        <name>ATP</name>
        <dbReference type="ChEBI" id="CHEBI:30616"/>
    </ligand>
</feature>
<dbReference type="PANTHER" id="PTHR24416:SF527">
    <property type="entry name" value="PROTO-ONCOGENE TYROSINE-PROTEIN KINASE ROS"/>
    <property type="match status" value="1"/>
</dbReference>
<evidence type="ECO:0000256" key="4">
    <source>
        <dbReference type="ARBA" id="ARBA00022692"/>
    </source>
</evidence>
<dbReference type="InterPro" id="IPR000719">
    <property type="entry name" value="Prot_kinase_dom"/>
</dbReference>
<evidence type="ECO:0000256" key="6">
    <source>
        <dbReference type="ARBA" id="ARBA00022741"/>
    </source>
</evidence>
<dbReference type="Gene3D" id="3.30.200.20">
    <property type="entry name" value="Phosphorylase Kinase, domain 1"/>
    <property type="match status" value="1"/>
</dbReference>
<keyword evidence="9 17" id="KW-1133">Transmembrane helix</keyword>
<gene>
    <name evidence="21" type="primary">LOC101896128</name>
</gene>
<feature type="domain" description="Fibronectin type-III" evidence="19">
    <location>
        <begin position="1818"/>
        <end position="1909"/>
    </location>
</feature>
<dbReference type="InterPro" id="IPR050122">
    <property type="entry name" value="RTK"/>
</dbReference>
<dbReference type="SUPFAM" id="SSF63825">
    <property type="entry name" value="YWTD domain"/>
    <property type="match status" value="3"/>
</dbReference>
<keyword evidence="12 16" id="KW-0675">Receptor</keyword>
<keyword evidence="11" id="KW-0829">Tyrosine-protein kinase</keyword>
<dbReference type="InterPro" id="IPR008266">
    <property type="entry name" value="Tyr_kinase_AS"/>
</dbReference>
<feature type="domain" description="Protein kinase" evidence="18">
    <location>
        <begin position="2239"/>
        <end position="2506"/>
    </location>
</feature>
<evidence type="ECO:0000256" key="1">
    <source>
        <dbReference type="ARBA" id="ARBA00004167"/>
    </source>
</evidence>
<dbReference type="InterPro" id="IPR002011">
    <property type="entry name" value="Tyr_kinase_rcpt_2_CS"/>
</dbReference>
<keyword evidence="5" id="KW-0677">Repeat</keyword>
<comment type="similarity">
    <text evidence="16">Belongs to the protein kinase superfamily. Tyr protein kinase family. Insulin receptor subfamily.</text>
</comment>
<evidence type="ECO:0000256" key="17">
    <source>
        <dbReference type="SAM" id="Phobius"/>
    </source>
</evidence>
<dbReference type="PROSITE" id="PS00239">
    <property type="entry name" value="RECEPTOR_TYR_KIN_II"/>
    <property type="match status" value="1"/>
</dbReference>
<dbReference type="Pfam" id="PF00041">
    <property type="entry name" value="fn3"/>
    <property type="match status" value="1"/>
</dbReference>
<dbReference type="InterPro" id="IPR011042">
    <property type="entry name" value="6-blade_b-propeller_TolB-like"/>
</dbReference>
<dbReference type="InterPro" id="IPR036116">
    <property type="entry name" value="FN3_sf"/>
</dbReference>
<accession>A0ABM3UY31</accession>
<dbReference type="CDD" id="cd00063">
    <property type="entry name" value="FN3"/>
    <property type="match status" value="3"/>
</dbReference>
<evidence type="ECO:0000256" key="7">
    <source>
        <dbReference type="ARBA" id="ARBA00022777"/>
    </source>
</evidence>
<evidence type="ECO:0000256" key="14">
    <source>
        <dbReference type="ARBA" id="ARBA00051243"/>
    </source>
</evidence>
<dbReference type="SUPFAM" id="SSF49265">
    <property type="entry name" value="Fibronectin type III"/>
    <property type="match status" value="5"/>
</dbReference>
<keyword evidence="13" id="KW-0325">Glycoprotein</keyword>
<dbReference type="Gene3D" id="2.120.10.30">
    <property type="entry name" value="TolB, C-terminal domain"/>
    <property type="match status" value="3"/>
</dbReference>
<dbReference type="PROSITE" id="PS00107">
    <property type="entry name" value="PROTEIN_KINASE_ATP"/>
    <property type="match status" value="1"/>
</dbReference>
<dbReference type="GeneID" id="101896128"/>
<dbReference type="SMART" id="SM00060">
    <property type="entry name" value="FN3"/>
    <property type="match status" value="7"/>
</dbReference>
<evidence type="ECO:0000256" key="13">
    <source>
        <dbReference type="ARBA" id="ARBA00023180"/>
    </source>
</evidence>